<evidence type="ECO:0000256" key="4">
    <source>
        <dbReference type="ARBA" id="ARBA00023134"/>
    </source>
</evidence>
<sequence length="586" mass="65762">MAKYNLTKPSKRQSTKKKNKIAKKVREHNRKLKKNDKKKTGSGGKKKPQKMIEIPNSCPFKDEIHAEAEAAREQLKVDKQLKKAELKSIAAEPGRKRKLDFDVPMEITKKALFDDDFVAPIHHNEYVIEEKEVVGDKRDKSTRVFAGEVRKTVEAADIIIEVLDARDPLGSRNRAIEKLVISQGKRLILLINKIDLVPRENVKKWLAYLRQELPTIAFKASTQEQANKLGRFQKAHLLTAKEGSKCIGADLVMSLLNNYCRNKDIKTSIRVGIVGYPNVGKSSLINSLKRRRSCQTGATPGVTRKLQELDLDKHIKLIDSPGVVLASAEQFDPVEIALKNALRVETLEDPVSPVVAILRRCSVATLMMHFGIPEFNDVDTFLAFVSRKLGRIKKGGRPDLNAAARFVLTAWNTGKLRYYTEPPEKETNTETLCTSEVLSTFSKEFNLDDINDDAIVEGLPENVMEVETVYDPSKPYEDEAMEEDIEETAANGKIVVRGRDKDAKKTGAGDIVPDKVALPKSFEIDGNVQLNRTIAEAVKKNKKKARKVNARAEKLGAKFEKALMNSKGEDVDMDYDFEELKASVKK</sequence>
<dbReference type="PRINTS" id="PR00326">
    <property type="entry name" value="GTP1OBG"/>
</dbReference>
<evidence type="ECO:0000256" key="7">
    <source>
        <dbReference type="SAM" id="MobiDB-lite"/>
    </source>
</evidence>
<evidence type="ECO:0000256" key="3">
    <source>
        <dbReference type="ARBA" id="ARBA00023054"/>
    </source>
</evidence>
<dbReference type="PROSITE" id="PS51721">
    <property type="entry name" value="G_CP"/>
    <property type="match status" value="1"/>
</dbReference>
<dbReference type="PANTHER" id="PTHR11089">
    <property type="entry name" value="GTP-BINDING PROTEIN-RELATED"/>
    <property type="match status" value="1"/>
</dbReference>
<keyword evidence="5" id="KW-0539">Nucleus</keyword>
<feature type="compositionally biased region" description="Basic residues" evidence="7">
    <location>
        <begin position="9"/>
        <end position="37"/>
    </location>
</feature>
<dbReference type="AlphaFoldDB" id="A0A7E4WBL1"/>
<dbReference type="Gene3D" id="1.10.1580.10">
    <property type="match status" value="1"/>
</dbReference>
<reference evidence="9" key="1">
    <citation type="journal article" date="2013" name="Genetics">
        <title>The draft genome and transcriptome of Panagrellus redivivus are shaped by the harsh demands of a free-living lifestyle.</title>
        <authorList>
            <person name="Srinivasan J."/>
            <person name="Dillman A.R."/>
            <person name="Macchietto M.G."/>
            <person name="Heikkinen L."/>
            <person name="Lakso M."/>
            <person name="Fracchia K.M."/>
            <person name="Antoshechkin I."/>
            <person name="Mortazavi A."/>
            <person name="Wong G."/>
            <person name="Sternberg P.W."/>
        </authorList>
    </citation>
    <scope>NUCLEOTIDE SEQUENCE [LARGE SCALE GENOMIC DNA]</scope>
    <source>
        <strain evidence="9">MT8872</strain>
    </source>
</reference>
<evidence type="ECO:0000313" key="10">
    <source>
        <dbReference type="WBParaSite" id="Pan_g9257.t1"/>
    </source>
</evidence>
<dbReference type="InterPro" id="IPR014813">
    <property type="entry name" value="Gnl3_N_dom"/>
</dbReference>
<dbReference type="InterPro" id="IPR027417">
    <property type="entry name" value="P-loop_NTPase"/>
</dbReference>
<name>A0A7E4WBL1_PANRE</name>
<dbReference type="InterPro" id="IPR050755">
    <property type="entry name" value="TRAFAC_YlqF/YawG_RiboMat"/>
</dbReference>
<dbReference type="CDD" id="cd04178">
    <property type="entry name" value="Nucleostemin_like"/>
    <property type="match status" value="1"/>
</dbReference>
<evidence type="ECO:0000256" key="2">
    <source>
        <dbReference type="ARBA" id="ARBA00022741"/>
    </source>
</evidence>
<organism evidence="9 10">
    <name type="scientific">Panagrellus redivivus</name>
    <name type="common">Microworm</name>
    <dbReference type="NCBI Taxonomy" id="6233"/>
    <lineage>
        <taxon>Eukaryota</taxon>
        <taxon>Metazoa</taxon>
        <taxon>Ecdysozoa</taxon>
        <taxon>Nematoda</taxon>
        <taxon>Chromadorea</taxon>
        <taxon>Rhabditida</taxon>
        <taxon>Tylenchina</taxon>
        <taxon>Panagrolaimomorpha</taxon>
        <taxon>Panagrolaimoidea</taxon>
        <taxon>Panagrolaimidae</taxon>
        <taxon>Panagrellus</taxon>
    </lineage>
</organism>
<dbReference type="FunFam" id="3.40.50.300:FF:000493">
    <property type="entry name" value="Guanine nucleotide-binding protein-like 3-like protein"/>
    <property type="match status" value="1"/>
</dbReference>
<comment type="subcellular location">
    <subcellularLocation>
        <location evidence="1">Nucleus</location>
    </subcellularLocation>
</comment>
<dbReference type="GO" id="GO:0005730">
    <property type="term" value="C:nucleolus"/>
    <property type="evidence" value="ECO:0007669"/>
    <property type="project" value="UniProtKB-ARBA"/>
</dbReference>
<accession>A0A7E4WBL1</accession>
<evidence type="ECO:0000256" key="1">
    <source>
        <dbReference type="ARBA" id="ARBA00004123"/>
    </source>
</evidence>
<dbReference type="InterPro" id="IPR006073">
    <property type="entry name" value="GTP-bd"/>
</dbReference>
<keyword evidence="9" id="KW-1185">Reference proteome</keyword>
<feature type="domain" description="CP-type G" evidence="8">
    <location>
        <begin position="146"/>
        <end position="326"/>
    </location>
</feature>
<keyword evidence="4" id="KW-0342">GTP-binding</keyword>
<dbReference type="InterPro" id="IPR030378">
    <property type="entry name" value="G_CP_dom"/>
</dbReference>
<dbReference type="Pfam" id="PF01926">
    <property type="entry name" value="MMR_HSR1"/>
    <property type="match status" value="1"/>
</dbReference>
<evidence type="ECO:0000313" key="9">
    <source>
        <dbReference type="Proteomes" id="UP000492821"/>
    </source>
</evidence>
<dbReference type="GO" id="GO:0005525">
    <property type="term" value="F:GTP binding"/>
    <property type="evidence" value="ECO:0007669"/>
    <property type="project" value="UniProtKB-KW"/>
</dbReference>
<dbReference type="WBParaSite" id="Pan_g9257.t1">
    <property type="protein sequence ID" value="Pan_g9257.t1"/>
    <property type="gene ID" value="Pan_g9257"/>
</dbReference>
<evidence type="ECO:0000256" key="5">
    <source>
        <dbReference type="ARBA" id="ARBA00023242"/>
    </source>
</evidence>
<dbReference type="InterPro" id="IPR023179">
    <property type="entry name" value="GTP-bd_ortho_bundle_sf"/>
</dbReference>
<dbReference type="SUPFAM" id="SSF52540">
    <property type="entry name" value="P-loop containing nucleoside triphosphate hydrolases"/>
    <property type="match status" value="1"/>
</dbReference>
<dbReference type="Gene3D" id="3.40.50.300">
    <property type="entry name" value="P-loop containing nucleotide triphosphate hydrolases"/>
    <property type="match status" value="1"/>
</dbReference>
<feature type="region of interest" description="Disordered" evidence="7">
    <location>
        <begin position="1"/>
        <end position="54"/>
    </location>
</feature>
<evidence type="ECO:0000256" key="6">
    <source>
        <dbReference type="ARBA" id="ARBA00069022"/>
    </source>
</evidence>
<dbReference type="Pfam" id="PF08701">
    <property type="entry name" value="GN3L_Grn1"/>
    <property type="match status" value="1"/>
</dbReference>
<protein>
    <recommendedName>
        <fullName evidence="6">Guanine nucleotide-binding protein-like 3 homolog</fullName>
    </recommendedName>
</protein>
<dbReference type="PANTHER" id="PTHR11089:SF30">
    <property type="entry name" value="GUANINE NUCLEOTIDE-BINDING PROTEIN-LIKE 3 HOMOLOG"/>
    <property type="match status" value="1"/>
</dbReference>
<keyword evidence="3" id="KW-0175">Coiled coil</keyword>
<dbReference type="Proteomes" id="UP000492821">
    <property type="component" value="Unassembled WGS sequence"/>
</dbReference>
<dbReference type="FunFam" id="1.10.1580.10:FF:000002">
    <property type="entry name" value="Guanine nucleotide-binding protein-like 3 (nucleolar)-like"/>
    <property type="match status" value="1"/>
</dbReference>
<evidence type="ECO:0000259" key="8">
    <source>
        <dbReference type="PROSITE" id="PS51721"/>
    </source>
</evidence>
<reference evidence="10" key="2">
    <citation type="submission" date="2020-10" db="UniProtKB">
        <authorList>
            <consortium name="WormBaseParasite"/>
        </authorList>
    </citation>
    <scope>IDENTIFICATION</scope>
</reference>
<keyword evidence="2" id="KW-0547">Nucleotide-binding</keyword>
<proteinExistence type="predicted"/>